<organism evidence="2 3">
    <name type="scientific">Streptomyces bangladeshensis</name>
    <dbReference type="NCBI Taxonomy" id="295352"/>
    <lineage>
        <taxon>Bacteria</taxon>
        <taxon>Bacillati</taxon>
        <taxon>Actinomycetota</taxon>
        <taxon>Actinomycetes</taxon>
        <taxon>Kitasatosporales</taxon>
        <taxon>Streptomycetaceae</taxon>
        <taxon>Streptomyces</taxon>
    </lineage>
</organism>
<proteinExistence type="predicted"/>
<feature type="compositionally biased region" description="Basic and acidic residues" evidence="1">
    <location>
        <begin position="30"/>
        <end position="48"/>
    </location>
</feature>
<name>A0ABP5N8Q4_9ACTN</name>
<accession>A0ABP5N8Q4</accession>
<feature type="region of interest" description="Disordered" evidence="1">
    <location>
        <begin position="1"/>
        <end position="56"/>
    </location>
</feature>
<evidence type="ECO:0000313" key="2">
    <source>
        <dbReference type="EMBL" id="GAA2193208.1"/>
    </source>
</evidence>
<evidence type="ECO:0000313" key="3">
    <source>
        <dbReference type="Proteomes" id="UP001501391"/>
    </source>
</evidence>
<dbReference type="Proteomes" id="UP001501391">
    <property type="component" value="Unassembled WGS sequence"/>
</dbReference>
<feature type="compositionally biased region" description="Basic and acidic residues" evidence="1">
    <location>
        <begin position="1"/>
        <end position="21"/>
    </location>
</feature>
<evidence type="ECO:0000256" key="1">
    <source>
        <dbReference type="SAM" id="MobiDB-lite"/>
    </source>
</evidence>
<sequence>MEESHIHGEDADRSGRGRGHGDAFAAGTSGRKERATRVATGVRRDGRPPRVGLGRSATIGLPRSAAVGLLPEWPAGLSTCGAGRGGCAAGHGPAASPVVRRANPT</sequence>
<keyword evidence="3" id="KW-1185">Reference proteome</keyword>
<comment type="caution">
    <text evidence="2">The sequence shown here is derived from an EMBL/GenBank/DDBJ whole genome shotgun (WGS) entry which is preliminary data.</text>
</comment>
<feature type="region of interest" description="Disordered" evidence="1">
    <location>
        <begin position="86"/>
        <end position="105"/>
    </location>
</feature>
<protein>
    <submittedName>
        <fullName evidence="2">Uncharacterized protein</fullName>
    </submittedName>
</protein>
<dbReference type="EMBL" id="BAAAOQ010000004">
    <property type="protein sequence ID" value="GAA2193208.1"/>
    <property type="molecule type" value="Genomic_DNA"/>
</dbReference>
<gene>
    <name evidence="2" type="ORF">GCM10009787_14030</name>
</gene>
<reference evidence="3" key="1">
    <citation type="journal article" date="2019" name="Int. J. Syst. Evol. Microbiol.">
        <title>The Global Catalogue of Microorganisms (GCM) 10K type strain sequencing project: providing services to taxonomists for standard genome sequencing and annotation.</title>
        <authorList>
            <consortium name="The Broad Institute Genomics Platform"/>
            <consortium name="The Broad Institute Genome Sequencing Center for Infectious Disease"/>
            <person name="Wu L."/>
            <person name="Ma J."/>
        </authorList>
    </citation>
    <scope>NUCLEOTIDE SEQUENCE [LARGE SCALE GENOMIC DNA]</scope>
    <source>
        <strain evidence="3">JCM 14924</strain>
    </source>
</reference>